<keyword evidence="4" id="KW-0677">Repeat</keyword>
<feature type="domain" description="Ig-like" evidence="10">
    <location>
        <begin position="698"/>
        <end position="820"/>
    </location>
</feature>
<dbReference type="EMBL" id="DYDO01000001">
    <property type="protein sequence ID" value="DBA34640.1"/>
    <property type="molecule type" value="Genomic_DNA"/>
</dbReference>
<evidence type="ECO:0000256" key="7">
    <source>
        <dbReference type="ARBA" id="ARBA00023157"/>
    </source>
</evidence>
<keyword evidence="3" id="KW-0732">Signal</keyword>
<dbReference type="InterPro" id="IPR003598">
    <property type="entry name" value="Ig_sub2"/>
</dbReference>
<dbReference type="GO" id="GO:0016020">
    <property type="term" value="C:membrane"/>
    <property type="evidence" value="ECO:0007669"/>
    <property type="project" value="UniProtKB-SubCell"/>
</dbReference>
<keyword evidence="5 9" id="KW-1133">Transmembrane helix</keyword>
<dbReference type="Proteomes" id="UP001181693">
    <property type="component" value="Unassembled WGS sequence"/>
</dbReference>
<gene>
    <name evidence="11" type="ORF">GDO54_002186</name>
</gene>
<protein>
    <recommendedName>
        <fullName evidence="10">Ig-like domain-containing protein</fullName>
    </recommendedName>
</protein>
<feature type="transmembrane region" description="Helical" evidence="9">
    <location>
        <begin position="838"/>
        <end position="859"/>
    </location>
</feature>
<dbReference type="InterPro" id="IPR036179">
    <property type="entry name" value="Ig-like_dom_sf"/>
</dbReference>
<evidence type="ECO:0000256" key="6">
    <source>
        <dbReference type="ARBA" id="ARBA00023136"/>
    </source>
</evidence>
<dbReference type="InterPro" id="IPR013106">
    <property type="entry name" value="Ig_V-set"/>
</dbReference>
<evidence type="ECO:0000259" key="10">
    <source>
        <dbReference type="PROSITE" id="PS50835"/>
    </source>
</evidence>
<dbReference type="SMART" id="SM00408">
    <property type="entry name" value="IGc2"/>
    <property type="match status" value="3"/>
</dbReference>
<dbReference type="AlphaFoldDB" id="A0AAV3B8D1"/>
<keyword evidence="12" id="KW-1185">Reference proteome</keyword>
<dbReference type="Pfam" id="PF07686">
    <property type="entry name" value="V-set"/>
    <property type="match status" value="2"/>
</dbReference>
<keyword evidence="7" id="KW-1015">Disulfide bond</keyword>
<comment type="subcellular location">
    <subcellularLocation>
        <location evidence="1">Membrane</location>
        <topology evidence="1">Single-pass membrane protein</topology>
    </subcellularLocation>
</comment>
<dbReference type="FunFam" id="2.60.40.10:FF:001070">
    <property type="entry name" value="Prostaglandin F2 receptor inhibitor"/>
    <property type="match status" value="1"/>
</dbReference>
<evidence type="ECO:0000256" key="2">
    <source>
        <dbReference type="ARBA" id="ARBA00022692"/>
    </source>
</evidence>
<accession>A0AAV3B8D1</accession>
<dbReference type="SMART" id="SM00406">
    <property type="entry name" value="IGv"/>
    <property type="match status" value="3"/>
</dbReference>
<evidence type="ECO:0000256" key="8">
    <source>
        <dbReference type="ARBA" id="ARBA00023319"/>
    </source>
</evidence>
<feature type="domain" description="Ig-like" evidence="10">
    <location>
        <begin position="57"/>
        <end position="165"/>
    </location>
</feature>
<dbReference type="PANTHER" id="PTHR12207">
    <property type="entry name" value="V-SET AND TRANSMEMBRANE DOMAIN-CONTAINING PROTEIN"/>
    <property type="match status" value="1"/>
</dbReference>
<sequence>MGAKPPTLHFMQPRPLYIDNCGSSLFTPLPGQTIGGSSVGGAIDSSRTEWCSVAVWSRIVRVPTGPLLRVEGTDVALSCNVSDYEGPKEQNFEWIFSSDSGSKVKVLSTWDDTFTDPELSERVRAGGIQLQRSGNSEAQLWIRQLRVTDEGNYTCSTPSTDATVSGNYEDHVQLRVIPDTLRLQGPKGRTTNVRNVTEGGSFQLQCQAAMSDSATHTHLSVTWERQTAGTTSEVLALTHLGRFQPGPDYAARYNQGAVRLDTPGSDKYQLTVEGAQATDGGDYSCVAQTWVQGPNGWEKIQEKRVGVAQVVVQPMDLTVTVSVKEVVVPEGDPIAVPCQVSVDSDIPVLIQVRWFRSGEIEEMISGLDPEPSREKSVTHKLEIPQARISGDYLCRGYAWTPLRDGNWKKVAEGASSAVRVQIVSAVPDTQVTLNASILPQMSDEPAELVCHIRVSGDPRLSVSWYFTPYQAQNPASATSVLVGTMSQDWTLQVGELYQQRQDRGELIFSRPDPNTFALRIQWTSEEDRGSYHCVGTVWKQQLNNSWAPVSQETSKPIVISWAAEDFALVVNAKLVQTVSAAGGTFEMMCTVQPKNIPFPQYTVQVMLRPQDSSQAPVTVISLSREGITHRRPPASSNVFLEKGKEGVYIFRLLQAQNLHSGAYQCDISAWTQGGGGAWRMVRNQTTNPVQLEFQNSGPVFNVSARSDNPSIHLGERSEFWCIITIDGPAVDPADMAFDVSWYLQRPGSSSIFLAGMDRTAQVRHNRRNSSSEVALERISDMEYRLRVYGCEEEDTGGHYCTVTPWVRTGEGVWSTQEMVTSSPVPMSVRMDLLSAFKYPLLIGASLSLVAGLLSCLIGYCSSRYCCKAQPVQEKRREHRRLMSMEMD</sequence>
<evidence type="ECO:0000256" key="4">
    <source>
        <dbReference type="ARBA" id="ARBA00022737"/>
    </source>
</evidence>
<keyword evidence="8" id="KW-0393">Immunoglobulin domain</keyword>
<reference evidence="11" key="1">
    <citation type="thesis" date="2020" institute="ProQuest LLC" country="789 East Eisenhower Parkway, Ann Arbor, MI, USA">
        <title>Comparative Genomics and Chromosome Evolution.</title>
        <authorList>
            <person name="Mudd A.B."/>
        </authorList>
    </citation>
    <scope>NUCLEOTIDE SEQUENCE</scope>
    <source>
        <strain evidence="11">1538</strain>
        <tissue evidence="11">Blood</tissue>
    </source>
</reference>
<evidence type="ECO:0000313" key="11">
    <source>
        <dbReference type="EMBL" id="DBA34640.1"/>
    </source>
</evidence>
<evidence type="ECO:0000256" key="5">
    <source>
        <dbReference type="ARBA" id="ARBA00022989"/>
    </source>
</evidence>
<evidence type="ECO:0000313" key="12">
    <source>
        <dbReference type="Proteomes" id="UP001181693"/>
    </source>
</evidence>
<dbReference type="PROSITE" id="PS50835">
    <property type="entry name" value="IG_LIKE"/>
    <property type="match status" value="5"/>
</dbReference>
<feature type="domain" description="Ig-like" evidence="10">
    <location>
        <begin position="178"/>
        <end position="306"/>
    </location>
</feature>
<dbReference type="InterPro" id="IPR051102">
    <property type="entry name" value="IgSF_V-set/TM_domain"/>
</dbReference>
<dbReference type="FunFam" id="2.60.40.10:FF:000191">
    <property type="entry name" value="Immunoglobulin superfamily member 3"/>
    <property type="match status" value="1"/>
</dbReference>
<dbReference type="InterPro" id="IPR003599">
    <property type="entry name" value="Ig_sub"/>
</dbReference>
<name>A0AAV3B8D1_PYXAD</name>
<dbReference type="SUPFAM" id="SSF48726">
    <property type="entry name" value="Immunoglobulin"/>
    <property type="match status" value="4"/>
</dbReference>
<proteinExistence type="predicted"/>
<keyword evidence="6 9" id="KW-0472">Membrane</keyword>
<evidence type="ECO:0000256" key="1">
    <source>
        <dbReference type="ARBA" id="ARBA00004167"/>
    </source>
</evidence>
<comment type="caution">
    <text evidence="11">The sequence shown here is derived from an EMBL/GenBank/DDBJ whole genome shotgun (WGS) entry which is preliminary data.</text>
</comment>
<organism evidence="11 12">
    <name type="scientific">Pyxicephalus adspersus</name>
    <name type="common">African bullfrog</name>
    <dbReference type="NCBI Taxonomy" id="30357"/>
    <lineage>
        <taxon>Eukaryota</taxon>
        <taxon>Metazoa</taxon>
        <taxon>Chordata</taxon>
        <taxon>Craniata</taxon>
        <taxon>Vertebrata</taxon>
        <taxon>Euteleostomi</taxon>
        <taxon>Amphibia</taxon>
        <taxon>Batrachia</taxon>
        <taxon>Anura</taxon>
        <taxon>Neobatrachia</taxon>
        <taxon>Ranoidea</taxon>
        <taxon>Pyxicephalidae</taxon>
        <taxon>Pyxicephalinae</taxon>
        <taxon>Pyxicephalus</taxon>
    </lineage>
</organism>
<evidence type="ECO:0000256" key="9">
    <source>
        <dbReference type="SAM" id="Phobius"/>
    </source>
</evidence>
<dbReference type="SMART" id="SM00409">
    <property type="entry name" value="IG"/>
    <property type="match status" value="6"/>
</dbReference>
<feature type="domain" description="Ig-like" evidence="10">
    <location>
        <begin position="427"/>
        <end position="533"/>
    </location>
</feature>
<dbReference type="InterPro" id="IPR013783">
    <property type="entry name" value="Ig-like_fold"/>
</dbReference>
<dbReference type="PANTHER" id="PTHR12207:SF3">
    <property type="entry name" value="PROSTAGLANDIN F2 RECEPTOR NEGATIVE REGULATOR"/>
    <property type="match status" value="1"/>
</dbReference>
<dbReference type="InterPro" id="IPR007110">
    <property type="entry name" value="Ig-like_dom"/>
</dbReference>
<feature type="domain" description="Ig-like" evidence="10">
    <location>
        <begin position="314"/>
        <end position="395"/>
    </location>
</feature>
<evidence type="ECO:0000256" key="3">
    <source>
        <dbReference type="ARBA" id="ARBA00022729"/>
    </source>
</evidence>
<dbReference type="Gene3D" id="2.60.40.10">
    <property type="entry name" value="Immunoglobulins"/>
    <property type="match status" value="4"/>
</dbReference>
<keyword evidence="2 9" id="KW-0812">Transmembrane</keyword>